<comment type="pathway">
    <text evidence="1">Metabolic intermediate biosynthesis; chorismate biosynthesis; chorismate from D-erythrose 4-phosphate and phosphoenolpyruvate: step 4/7.</text>
</comment>
<evidence type="ECO:0000256" key="2">
    <source>
        <dbReference type="ARBA" id="ARBA00023141"/>
    </source>
</evidence>
<evidence type="ECO:0000313" key="5">
    <source>
        <dbReference type="EMBL" id="BFP47024.1"/>
    </source>
</evidence>
<dbReference type="GO" id="GO:0005829">
    <property type="term" value="C:cytosol"/>
    <property type="evidence" value="ECO:0007669"/>
    <property type="project" value="TreeGrafter"/>
</dbReference>
<dbReference type="RefSeq" id="WP_407989399.1">
    <property type="nucleotide sequence ID" value="NZ_AP035881.2"/>
</dbReference>
<dbReference type="PANTHER" id="PTHR21089">
    <property type="entry name" value="SHIKIMATE DEHYDROGENASE"/>
    <property type="match status" value="1"/>
</dbReference>
<gene>
    <name evidence="5" type="ORF">KCMC57_33920</name>
</gene>
<dbReference type="InterPro" id="IPR022893">
    <property type="entry name" value="Shikimate_DH_fam"/>
</dbReference>
<evidence type="ECO:0000256" key="1">
    <source>
        <dbReference type="ARBA" id="ARBA00004871"/>
    </source>
</evidence>
<dbReference type="GO" id="GO:0050661">
    <property type="term" value="F:NADP binding"/>
    <property type="evidence" value="ECO:0007669"/>
    <property type="project" value="TreeGrafter"/>
</dbReference>
<dbReference type="AlphaFoldDB" id="A0AB33K089"/>
<dbReference type="SUPFAM" id="SSF53223">
    <property type="entry name" value="Aminoacid dehydrogenase-like, N-terminal domain"/>
    <property type="match status" value="1"/>
</dbReference>
<dbReference type="GO" id="GO:0004764">
    <property type="term" value="F:shikimate 3-dehydrogenase (NADP+) activity"/>
    <property type="evidence" value="ECO:0007669"/>
    <property type="project" value="InterPro"/>
</dbReference>
<reference evidence="5" key="1">
    <citation type="submission" date="2024-07" db="EMBL/GenBank/DDBJ databases">
        <title>Complete genome sequences of cellulolytic bacteria, Kitasatospora sp. CMC57 and Streptomyces sp. CMC78, isolated from Japanese agricultural soil.</title>
        <authorList>
            <person name="Hashimoto T."/>
            <person name="Ito M."/>
            <person name="Iwamoto M."/>
            <person name="Fukahori D."/>
            <person name="Shoda T."/>
            <person name="Sakoda M."/>
            <person name="Morohoshi T."/>
            <person name="Mitsuboshi M."/>
            <person name="Nishizawa T."/>
        </authorList>
    </citation>
    <scope>NUCLEOTIDE SEQUENCE</scope>
    <source>
        <strain evidence="5">CMC57</strain>
    </source>
</reference>
<evidence type="ECO:0000259" key="3">
    <source>
        <dbReference type="Pfam" id="PF08501"/>
    </source>
</evidence>
<dbReference type="Pfam" id="PF08501">
    <property type="entry name" value="Shikimate_dh_N"/>
    <property type="match status" value="1"/>
</dbReference>
<dbReference type="Pfam" id="PF18317">
    <property type="entry name" value="SDH_C"/>
    <property type="match status" value="1"/>
</dbReference>
<proteinExistence type="predicted"/>
<name>A0AB33K089_9ACTN</name>
<dbReference type="InterPro" id="IPR036291">
    <property type="entry name" value="NAD(P)-bd_dom_sf"/>
</dbReference>
<dbReference type="EMBL" id="AP035881">
    <property type="protein sequence ID" value="BFP47024.1"/>
    <property type="molecule type" value="Genomic_DNA"/>
</dbReference>
<dbReference type="GO" id="GO:0019632">
    <property type="term" value="P:shikimate metabolic process"/>
    <property type="evidence" value="ECO:0007669"/>
    <property type="project" value="TreeGrafter"/>
</dbReference>
<dbReference type="GO" id="GO:0009423">
    <property type="term" value="P:chorismate biosynthetic process"/>
    <property type="evidence" value="ECO:0007669"/>
    <property type="project" value="TreeGrafter"/>
</dbReference>
<keyword evidence="2" id="KW-0028">Amino-acid biosynthesis</keyword>
<feature type="domain" description="SDH C-terminal" evidence="4">
    <location>
        <begin position="252"/>
        <end position="283"/>
    </location>
</feature>
<dbReference type="SUPFAM" id="SSF51735">
    <property type="entry name" value="NAD(P)-binding Rossmann-fold domains"/>
    <property type="match status" value="1"/>
</dbReference>
<dbReference type="PANTHER" id="PTHR21089:SF1">
    <property type="entry name" value="BIFUNCTIONAL 3-DEHYDROQUINATE DEHYDRATASE_SHIKIMATE DEHYDROGENASE, CHLOROPLASTIC"/>
    <property type="match status" value="1"/>
</dbReference>
<dbReference type="NCBIfam" id="NF001311">
    <property type="entry name" value="PRK00258.1-3"/>
    <property type="match status" value="1"/>
</dbReference>
<dbReference type="GO" id="GO:0009073">
    <property type="term" value="P:aromatic amino acid family biosynthetic process"/>
    <property type="evidence" value="ECO:0007669"/>
    <property type="project" value="UniProtKB-KW"/>
</dbReference>
<protein>
    <submittedName>
        <fullName evidence="5">Shikimate dehydrogenase</fullName>
    </submittedName>
</protein>
<sequence length="291" mass="29965">MRTEQPPVLEKSVPPRQAVRRAAVLGHQVGQSLTPVMHRAALAAMGLDWGYQSIECDETGLPGVLAEPAAGLAGLSLGMPLKRAVLPLVDEVSDLALDVGGANTVIYRRGRSYGDNTEVYGMLTALQEAGVGSPGSAVVLGGGSTACSALAALRELGVLEPTVVVREPSRAAEATAAAGRLGMAVDVHTFGELDSLLPGTGLVVSTLPAGAADTFAAAVMHSRAAVFDVVGSAWPTRLVKAAGFVGVTVIDGLSFMAHQAARQLELMTGQSDIPVQVMRRAAQAELVRRAD</sequence>
<keyword evidence="2" id="KW-0057">Aromatic amino acid biosynthesis</keyword>
<accession>A0AB33K089</accession>
<dbReference type="InterPro" id="IPR041121">
    <property type="entry name" value="SDH_C"/>
</dbReference>
<dbReference type="InterPro" id="IPR046346">
    <property type="entry name" value="Aminoacid_DH-like_N_sf"/>
</dbReference>
<feature type="domain" description="Shikimate dehydrogenase substrate binding N-terminal" evidence="3">
    <location>
        <begin position="24"/>
        <end position="105"/>
    </location>
</feature>
<dbReference type="Gene3D" id="3.40.50.10860">
    <property type="entry name" value="Leucine Dehydrogenase, chain A, domain 1"/>
    <property type="match status" value="1"/>
</dbReference>
<organism evidence="5">
    <name type="scientific">Kitasatospora sp. CMC57</name>
    <dbReference type="NCBI Taxonomy" id="3231513"/>
    <lineage>
        <taxon>Bacteria</taxon>
        <taxon>Bacillati</taxon>
        <taxon>Actinomycetota</taxon>
        <taxon>Actinomycetes</taxon>
        <taxon>Kitasatosporales</taxon>
        <taxon>Streptomycetaceae</taxon>
        <taxon>Kitasatospora</taxon>
    </lineage>
</organism>
<dbReference type="InterPro" id="IPR013708">
    <property type="entry name" value="Shikimate_DH-bd_N"/>
</dbReference>
<evidence type="ECO:0000259" key="4">
    <source>
        <dbReference type="Pfam" id="PF18317"/>
    </source>
</evidence>
<dbReference type="Gene3D" id="3.40.50.720">
    <property type="entry name" value="NAD(P)-binding Rossmann-like Domain"/>
    <property type="match status" value="1"/>
</dbReference>